<evidence type="ECO:0000256" key="1">
    <source>
        <dbReference type="ARBA" id="ARBA00023125"/>
    </source>
</evidence>
<gene>
    <name evidence="4" type="ORF">KQI82_01925</name>
</gene>
<proteinExistence type="predicted"/>
<dbReference type="InterPro" id="IPR025827">
    <property type="entry name" value="Zn_ribbon_recom_dom"/>
</dbReference>
<dbReference type="Proteomes" id="UP000787672">
    <property type="component" value="Unassembled WGS sequence"/>
</dbReference>
<dbReference type="RefSeq" id="WP_216557953.1">
    <property type="nucleotide sequence ID" value="NZ_JAHLQN010000001.1"/>
</dbReference>
<dbReference type="PANTHER" id="PTHR30461:SF2">
    <property type="entry name" value="SERINE RECOMBINASE PINE-RELATED"/>
    <property type="match status" value="1"/>
</dbReference>
<dbReference type="EMBL" id="JAHLQN010000001">
    <property type="protein sequence ID" value="MBU5625693.1"/>
    <property type="molecule type" value="Genomic_DNA"/>
</dbReference>
<feature type="domain" description="Recombinase" evidence="3">
    <location>
        <begin position="1"/>
        <end position="120"/>
    </location>
</feature>
<evidence type="ECO:0000313" key="4">
    <source>
        <dbReference type="EMBL" id="MBU5625693.1"/>
    </source>
</evidence>
<comment type="caution">
    <text evidence="4">The sequence shown here is derived from an EMBL/GenBank/DDBJ whole genome shotgun (WGS) entry which is preliminary data.</text>
</comment>
<reference evidence="4 5" key="1">
    <citation type="submission" date="2021-06" db="EMBL/GenBank/DDBJ databases">
        <authorList>
            <person name="Sun Q."/>
            <person name="Li D."/>
        </authorList>
    </citation>
    <scope>NUCLEOTIDE SEQUENCE [LARGE SCALE GENOMIC DNA]</scope>
    <source>
        <strain evidence="4 5">MSJ-2</strain>
    </source>
</reference>
<dbReference type="Pfam" id="PF13408">
    <property type="entry name" value="Zn_ribbon_recom"/>
    <property type="match status" value="1"/>
</dbReference>
<dbReference type="PROSITE" id="PS51737">
    <property type="entry name" value="RECOMBINASE_DNA_BIND"/>
    <property type="match status" value="1"/>
</dbReference>
<evidence type="ECO:0000313" key="5">
    <source>
        <dbReference type="Proteomes" id="UP000787672"/>
    </source>
</evidence>
<sequence length="328" mass="37088">MGYNVVDGAYVVNPIEARAVRTIFRMYGEGESYNAILEAVKGTVGKRGRPLGKNSLHSILSNERYVGTYTWNKRRVKLFRKWAGGAPNPNCVRIENQIPAIIDEKLWERVQKRMCDNKRNASNKAKRAYLLSGLIECEECGGAYVGHTSTSSKGYETRYYVCGNRYRTHTCHAKNINADEVETFVVQQLKAYLLATDFRTESQKIADQVNHSSPDLVAERAELADVTAKINNGLKAILNGMDIPELRDEMDRLRVRKSELEDIIGRRTANRRPVDPENIFQVFQSSLDNWDTDLPNIIKQNITKIYAHTDGSFTVNVGVHLIGCGDRT</sequence>
<organism evidence="4 5">
    <name type="scientific">Dysosmobacter acutus</name>
    <dbReference type="NCBI Taxonomy" id="2841504"/>
    <lineage>
        <taxon>Bacteria</taxon>
        <taxon>Bacillati</taxon>
        <taxon>Bacillota</taxon>
        <taxon>Clostridia</taxon>
        <taxon>Eubacteriales</taxon>
        <taxon>Oscillospiraceae</taxon>
        <taxon>Dysosmobacter</taxon>
    </lineage>
</organism>
<accession>A0ABS6F6K1</accession>
<keyword evidence="1" id="KW-0238">DNA-binding</keyword>
<name>A0ABS6F6K1_9FIRM</name>
<evidence type="ECO:0000256" key="2">
    <source>
        <dbReference type="ARBA" id="ARBA00023172"/>
    </source>
</evidence>
<protein>
    <submittedName>
        <fullName evidence="4">Recombinase family protein</fullName>
    </submittedName>
</protein>
<dbReference type="InterPro" id="IPR050639">
    <property type="entry name" value="SSR_resolvase"/>
</dbReference>
<dbReference type="Pfam" id="PF07508">
    <property type="entry name" value="Recombinase"/>
    <property type="match status" value="1"/>
</dbReference>
<keyword evidence="2" id="KW-0233">DNA recombination</keyword>
<keyword evidence="5" id="KW-1185">Reference proteome</keyword>
<dbReference type="InterPro" id="IPR011109">
    <property type="entry name" value="DNA_bind_recombinase_dom"/>
</dbReference>
<dbReference type="PANTHER" id="PTHR30461">
    <property type="entry name" value="DNA-INVERTASE FROM LAMBDOID PROPHAGE"/>
    <property type="match status" value="1"/>
</dbReference>
<evidence type="ECO:0000259" key="3">
    <source>
        <dbReference type="PROSITE" id="PS51737"/>
    </source>
</evidence>